<feature type="transmembrane region" description="Helical" evidence="2">
    <location>
        <begin position="30"/>
        <end position="48"/>
    </location>
</feature>
<dbReference type="GO" id="GO:0046910">
    <property type="term" value="F:pectinesterase inhibitor activity"/>
    <property type="evidence" value="ECO:0007669"/>
    <property type="project" value="UniProtKB-ARBA"/>
</dbReference>
<keyword evidence="2" id="KW-0812">Transmembrane</keyword>
<evidence type="ECO:0000313" key="4">
    <source>
        <dbReference type="EMBL" id="CAK9171149.1"/>
    </source>
</evidence>
<dbReference type="SMART" id="SM00856">
    <property type="entry name" value="PMEI"/>
    <property type="match status" value="1"/>
</dbReference>
<evidence type="ECO:0000256" key="2">
    <source>
        <dbReference type="SAM" id="Phobius"/>
    </source>
</evidence>
<sequence>MVQSFQALIKTLSQTTETSHFSSSKDMAKLSLSLLIILFFFHYITGMAESAVPQNPSATDFIKVSCRATLYPAVCVHCLSTFADKIQQNERELAQAALSVSLARARSTAMFVSKMFKASGLNPRVYQAVRDCVDNMGDSVDQLRRSAKELSDMGRVSGQDFMWHASNVQTWVSAALTDENTCLDGFSGHAMDGNVKAAIKKKVVYVGKVTSNALALVNRFAARHRAGAATSSVP</sequence>
<gene>
    <name evidence="4" type="ORF">ILEXP_LOCUS40687</name>
</gene>
<dbReference type="InterPro" id="IPR006501">
    <property type="entry name" value="Pectinesterase_inhib_dom"/>
</dbReference>
<evidence type="ECO:0000256" key="1">
    <source>
        <dbReference type="ARBA" id="ARBA00022729"/>
    </source>
</evidence>
<keyword evidence="5" id="KW-1185">Reference proteome</keyword>
<dbReference type="NCBIfam" id="TIGR01614">
    <property type="entry name" value="PME_inhib"/>
    <property type="match status" value="1"/>
</dbReference>
<dbReference type="InterPro" id="IPR051955">
    <property type="entry name" value="PME_Inhibitor"/>
</dbReference>
<evidence type="ECO:0000313" key="5">
    <source>
        <dbReference type="Proteomes" id="UP001642360"/>
    </source>
</evidence>
<comment type="caution">
    <text evidence="4">The sequence shown here is derived from an EMBL/GenBank/DDBJ whole genome shotgun (WGS) entry which is preliminary data.</text>
</comment>
<feature type="domain" description="Pectinesterase inhibitor" evidence="3">
    <location>
        <begin position="57"/>
        <end position="216"/>
    </location>
</feature>
<dbReference type="PANTHER" id="PTHR31080:SF207">
    <property type="entry name" value="PECTINESTERASE INHIBITOR 9"/>
    <property type="match status" value="1"/>
</dbReference>
<accession>A0ABC8TWF2</accession>
<dbReference type="SUPFAM" id="SSF101148">
    <property type="entry name" value="Plant invertase/pectin methylesterase inhibitor"/>
    <property type="match status" value="1"/>
</dbReference>
<evidence type="ECO:0000259" key="3">
    <source>
        <dbReference type="SMART" id="SM00856"/>
    </source>
</evidence>
<keyword evidence="2" id="KW-0472">Membrane</keyword>
<dbReference type="Gene3D" id="1.20.140.40">
    <property type="entry name" value="Invertase/pectin methylesterase inhibitor family protein"/>
    <property type="match status" value="1"/>
</dbReference>
<dbReference type="AlphaFoldDB" id="A0ABC8TWF2"/>
<keyword evidence="1" id="KW-0732">Signal</keyword>
<protein>
    <recommendedName>
        <fullName evidence="3">Pectinesterase inhibitor domain-containing protein</fullName>
    </recommendedName>
</protein>
<proteinExistence type="predicted"/>
<dbReference type="PANTHER" id="PTHR31080">
    <property type="entry name" value="PECTINESTERASE INHIBITOR-LIKE"/>
    <property type="match status" value="1"/>
</dbReference>
<dbReference type="Pfam" id="PF04043">
    <property type="entry name" value="PMEI"/>
    <property type="match status" value="1"/>
</dbReference>
<dbReference type="FunFam" id="1.20.140.40:FF:000005">
    <property type="entry name" value="Pectin methylesterase inhibitor 1"/>
    <property type="match status" value="1"/>
</dbReference>
<dbReference type="EMBL" id="CAUOFW020005658">
    <property type="protein sequence ID" value="CAK9171149.1"/>
    <property type="molecule type" value="Genomic_DNA"/>
</dbReference>
<reference evidence="4 5" key="1">
    <citation type="submission" date="2024-02" db="EMBL/GenBank/DDBJ databases">
        <authorList>
            <person name="Vignale AGUSTIN F."/>
            <person name="Sosa J E."/>
            <person name="Modenutti C."/>
        </authorList>
    </citation>
    <scope>NUCLEOTIDE SEQUENCE [LARGE SCALE GENOMIC DNA]</scope>
</reference>
<dbReference type="InterPro" id="IPR035513">
    <property type="entry name" value="Invertase/methylesterase_inhib"/>
</dbReference>
<organism evidence="4 5">
    <name type="scientific">Ilex paraguariensis</name>
    <name type="common">yerba mate</name>
    <dbReference type="NCBI Taxonomy" id="185542"/>
    <lineage>
        <taxon>Eukaryota</taxon>
        <taxon>Viridiplantae</taxon>
        <taxon>Streptophyta</taxon>
        <taxon>Embryophyta</taxon>
        <taxon>Tracheophyta</taxon>
        <taxon>Spermatophyta</taxon>
        <taxon>Magnoliopsida</taxon>
        <taxon>eudicotyledons</taxon>
        <taxon>Gunneridae</taxon>
        <taxon>Pentapetalae</taxon>
        <taxon>asterids</taxon>
        <taxon>campanulids</taxon>
        <taxon>Aquifoliales</taxon>
        <taxon>Aquifoliaceae</taxon>
        <taxon>Ilex</taxon>
    </lineage>
</organism>
<dbReference type="CDD" id="cd15798">
    <property type="entry name" value="PMEI-like_3"/>
    <property type="match status" value="1"/>
</dbReference>
<keyword evidence="2" id="KW-1133">Transmembrane helix</keyword>
<name>A0ABC8TWF2_9AQUA</name>
<dbReference type="Proteomes" id="UP001642360">
    <property type="component" value="Unassembled WGS sequence"/>
</dbReference>